<name>A0A0F9I8Z0_9ZZZZ</name>
<comment type="caution">
    <text evidence="2">The sequence shown here is derived from an EMBL/GenBank/DDBJ whole genome shotgun (WGS) entry which is preliminary data.</text>
</comment>
<dbReference type="InterPro" id="IPR036291">
    <property type="entry name" value="NAD(P)-bd_dom_sf"/>
</dbReference>
<protein>
    <recommendedName>
        <fullName evidence="1">NAD(P)-binding domain-containing protein</fullName>
    </recommendedName>
</protein>
<reference evidence="2" key="1">
    <citation type="journal article" date="2015" name="Nature">
        <title>Complex archaea that bridge the gap between prokaryotes and eukaryotes.</title>
        <authorList>
            <person name="Spang A."/>
            <person name="Saw J.H."/>
            <person name="Jorgensen S.L."/>
            <person name="Zaremba-Niedzwiedzka K."/>
            <person name="Martijn J."/>
            <person name="Lind A.E."/>
            <person name="van Eijk R."/>
            <person name="Schleper C."/>
            <person name="Guy L."/>
            <person name="Ettema T.J."/>
        </authorList>
    </citation>
    <scope>NUCLEOTIDE SEQUENCE</scope>
</reference>
<dbReference type="InterPro" id="IPR016040">
    <property type="entry name" value="NAD(P)-bd_dom"/>
</dbReference>
<dbReference type="PANTHER" id="PTHR43000">
    <property type="entry name" value="DTDP-D-GLUCOSE 4,6-DEHYDRATASE-RELATED"/>
    <property type="match status" value="1"/>
</dbReference>
<gene>
    <name evidence="2" type="ORF">LCGC14_1688880</name>
</gene>
<evidence type="ECO:0000313" key="2">
    <source>
        <dbReference type="EMBL" id="KKM16134.1"/>
    </source>
</evidence>
<dbReference type="EMBL" id="LAZR01014744">
    <property type="protein sequence ID" value="KKM16134.1"/>
    <property type="molecule type" value="Genomic_DNA"/>
</dbReference>
<evidence type="ECO:0000259" key="1">
    <source>
        <dbReference type="Pfam" id="PF16363"/>
    </source>
</evidence>
<feature type="non-terminal residue" evidence="2">
    <location>
        <position position="158"/>
    </location>
</feature>
<feature type="domain" description="NAD(P)-binding" evidence="1">
    <location>
        <begin position="4"/>
        <end position="156"/>
    </location>
</feature>
<dbReference type="Gene3D" id="3.40.50.720">
    <property type="entry name" value="NAD(P)-binding Rossmann-like Domain"/>
    <property type="match status" value="1"/>
</dbReference>
<dbReference type="Pfam" id="PF16363">
    <property type="entry name" value="GDP_Man_Dehyd"/>
    <property type="match status" value="1"/>
</dbReference>
<dbReference type="AlphaFoldDB" id="A0A0F9I8Z0"/>
<organism evidence="2">
    <name type="scientific">marine sediment metagenome</name>
    <dbReference type="NCBI Taxonomy" id="412755"/>
    <lineage>
        <taxon>unclassified sequences</taxon>
        <taxon>metagenomes</taxon>
        <taxon>ecological metagenomes</taxon>
    </lineage>
</organism>
<sequence length="158" mass="17787">MKILITGITGFVGSHLADFLLTKESVEVYGIKRWRSTTENIQHFEGRTTLKECDLRDASSVRKVIEEIRPDQIFHLAGQSHVPTSWHAPEETISTNIMAELNIFEAVRQLGMNPWIQIAGSSEEYGMAHEDELPIKETNPLRPLSPYAVSKVSQDLLG</sequence>
<dbReference type="SUPFAM" id="SSF51735">
    <property type="entry name" value="NAD(P)-binding Rossmann-fold domains"/>
    <property type="match status" value="1"/>
</dbReference>
<proteinExistence type="predicted"/>
<accession>A0A0F9I8Z0</accession>